<keyword evidence="1" id="KW-1133">Transmembrane helix</keyword>
<dbReference type="Proteomes" id="UP001201812">
    <property type="component" value="Unassembled WGS sequence"/>
</dbReference>
<keyword evidence="3" id="KW-1185">Reference proteome</keyword>
<proteinExistence type="predicted"/>
<gene>
    <name evidence="2" type="ORF">DdX_18111</name>
</gene>
<keyword evidence="1" id="KW-0812">Transmembrane</keyword>
<evidence type="ECO:0000313" key="2">
    <source>
        <dbReference type="EMBL" id="KAI1698100.1"/>
    </source>
</evidence>
<feature type="transmembrane region" description="Helical" evidence="1">
    <location>
        <begin position="129"/>
        <end position="149"/>
    </location>
</feature>
<dbReference type="AlphaFoldDB" id="A0AAD4MLC4"/>
<dbReference type="Gene3D" id="1.20.1070.10">
    <property type="entry name" value="Rhodopsin 7-helix transmembrane proteins"/>
    <property type="match status" value="1"/>
</dbReference>
<accession>A0AAD4MLC4</accession>
<keyword evidence="1" id="KW-0472">Membrane</keyword>
<name>A0AAD4MLC4_9BILA</name>
<comment type="caution">
    <text evidence="2">The sequence shown here is derived from an EMBL/GenBank/DDBJ whole genome shotgun (WGS) entry which is preliminary data.</text>
</comment>
<protein>
    <submittedName>
        <fullName evidence="2">Serpentine type 7TM GPCR chemoreceptor str domain-containing protein</fullName>
    </submittedName>
</protein>
<organism evidence="2 3">
    <name type="scientific">Ditylenchus destructor</name>
    <dbReference type="NCBI Taxonomy" id="166010"/>
    <lineage>
        <taxon>Eukaryota</taxon>
        <taxon>Metazoa</taxon>
        <taxon>Ecdysozoa</taxon>
        <taxon>Nematoda</taxon>
        <taxon>Chromadorea</taxon>
        <taxon>Rhabditida</taxon>
        <taxon>Tylenchina</taxon>
        <taxon>Tylenchomorpha</taxon>
        <taxon>Sphaerularioidea</taxon>
        <taxon>Anguinidae</taxon>
        <taxon>Anguininae</taxon>
        <taxon>Ditylenchus</taxon>
    </lineage>
</organism>
<evidence type="ECO:0000313" key="3">
    <source>
        <dbReference type="Proteomes" id="UP001201812"/>
    </source>
</evidence>
<dbReference type="PANTHER" id="PTHR22943">
    <property type="entry name" value="7-TRANSMEMBRANE DOMAIN RECEPTOR C.ELEGANS"/>
    <property type="match status" value="1"/>
</dbReference>
<dbReference type="PANTHER" id="PTHR22943:SF248">
    <property type="entry name" value="SEVEN TM RECEPTOR"/>
    <property type="match status" value="1"/>
</dbReference>
<feature type="transmembrane region" description="Helical" evidence="1">
    <location>
        <begin position="41"/>
        <end position="67"/>
    </location>
</feature>
<sequence>MLIQLLSRVIGLVCFVIGMLLNSLLVVLLCKNDSALCDKSYRPIILQICIMDMLSLILLTFYMPAYVSAGNYVIYYTLGFFNDVFENAALFTQIIFTAWLFSTLLFIISPSVQFLYRYLILCRKWKPSYQFYVGLYLLMVLFLLSFSILTNNRAVYVSRASNALYRDSIFTDNPANVDLLVITRDSSNPWSMIVTDIIEVVAFCVVVVCGIKIWLHFRRSFKAASDSGKNNHRLQRQVNYVLFIQGGMPMVGNLVSIFLALFLNPETDYMSFLLNFLALVIVIVNPLLTLLLVDSYRRAALDLCKCKSANASTSVVRAISANQVSNL</sequence>
<dbReference type="Pfam" id="PF10326">
    <property type="entry name" value="7TM_GPCR_Str"/>
    <property type="match status" value="1"/>
</dbReference>
<feature type="transmembrane region" description="Helical" evidence="1">
    <location>
        <begin position="6"/>
        <end position="29"/>
    </location>
</feature>
<feature type="transmembrane region" description="Helical" evidence="1">
    <location>
        <begin position="238"/>
        <end position="263"/>
    </location>
</feature>
<dbReference type="EMBL" id="JAKKPZ010000235">
    <property type="protein sequence ID" value="KAI1698100.1"/>
    <property type="molecule type" value="Genomic_DNA"/>
</dbReference>
<feature type="transmembrane region" description="Helical" evidence="1">
    <location>
        <begin position="269"/>
        <end position="293"/>
    </location>
</feature>
<reference evidence="2" key="1">
    <citation type="submission" date="2022-01" db="EMBL/GenBank/DDBJ databases">
        <title>Genome Sequence Resource for Two Populations of Ditylenchus destructor, the Migratory Endoparasitic Phytonematode.</title>
        <authorList>
            <person name="Zhang H."/>
            <person name="Lin R."/>
            <person name="Xie B."/>
        </authorList>
    </citation>
    <scope>NUCLEOTIDE SEQUENCE</scope>
    <source>
        <strain evidence="2">BazhouSP</strain>
    </source>
</reference>
<feature type="transmembrane region" description="Helical" evidence="1">
    <location>
        <begin position="197"/>
        <end position="217"/>
    </location>
</feature>
<dbReference type="InterPro" id="IPR019428">
    <property type="entry name" value="7TM_GPCR_serpentine_rcpt_Str"/>
</dbReference>
<evidence type="ECO:0000256" key="1">
    <source>
        <dbReference type="SAM" id="Phobius"/>
    </source>
</evidence>
<dbReference type="SUPFAM" id="SSF81321">
    <property type="entry name" value="Family A G protein-coupled receptor-like"/>
    <property type="match status" value="1"/>
</dbReference>